<organism evidence="1 2">
    <name type="scientific">Clostridium botulinum (strain Langeland / NCTC 10281 / Type F)</name>
    <dbReference type="NCBI Taxonomy" id="441772"/>
    <lineage>
        <taxon>Bacteria</taxon>
        <taxon>Bacillati</taxon>
        <taxon>Bacillota</taxon>
        <taxon>Clostridia</taxon>
        <taxon>Eubacteriales</taxon>
        <taxon>Clostridiaceae</taxon>
        <taxon>Clostridium</taxon>
    </lineage>
</organism>
<dbReference type="AlphaFoldDB" id="A7GFX3"/>
<evidence type="ECO:0000313" key="2">
    <source>
        <dbReference type="Proteomes" id="UP000002410"/>
    </source>
</evidence>
<dbReference type="KEGG" id="cbf:CLI_2441"/>
<dbReference type="EMBL" id="CP000728">
    <property type="protein sequence ID" value="ABS40470.1"/>
    <property type="molecule type" value="Genomic_DNA"/>
</dbReference>
<dbReference type="Proteomes" id="UP000002410">
    <property type="component" value="Chromosome"/>
</dbReference>
<protein>
    <submittedName>
        <fullName evidence="1">Uncharacterized protein</fullName>
    </submittedName>
</protein>
<accession>A7GFX3</accession>
<gene>
    <name evidence="1" type="ordered locus">CLI_2441</name>
</gene>
<sequence length="84" mass="9823">MDKNYEIIQDILFRAIQITVTQKHDVSWEFYPLTRTLRISIPFNNGSLIKTYGVKVEDTECLKIIQKELMGIQTNNLEDDFLGD</sequence>
<evidence type="ECO:0000313" key="1">
    <source>
        <dbReference type="EMBL" id="ABS40470.1"/>
    </source>
</evidence>
<dbReference type="RefSeq" id="WP_012100350.1">
    <property type="nucleotide sequence ID" value="NC_009699.1"/>
</dbReference>
<name>A7GFX3_CLOBL</name>
<dbReference type="HOGENOM" id="CLU_187478_0_0_9"/>
<proteinExistence type="predicted"/>
<reference evidence="2" key="1">
    <citation type="submission" date="2007-06" db="EMBL/GenBank/DDBJ databases">
        <authorList>
            <person name="Brinkac L.M."/>
            <person name="Daugherty S."/>
            <person name="Dodson R.J."/>
            <person name="Madupu R."/>
            <person name="Brown J.L."/>
            <person name="Bruce D."/>
            <person name="Detter C."/>
            <person name="Munk C."/>
            <person name="Smith L.A."/>
            <person name="Smith T.J."/>
            <person name="White O."/>
            <person name="Brettin T.S."/>
        </authorList>
    </citation>
    <scope>NUCLEOTIDE SEQUENCE [LARGE SCALE GENOMIC DNA]</scope>
    <source>
        <strain evidence="2">Langeland / NCTC 10281 / Type F</strain>
    </source>
</reference>